<name>A0A9P0Q9G9_ACAOB</name>
<dbReference type="EMBL" id="CAKOFQ010008461">
    <property type="protein sequence ID" value="CAH2014276.1"/>
    <property type="molecule type" value="Genomic_DNA"/>
</dbReference>
<dbReference type="SMART" id="SM00369">
    <property type="entry name" value="LRR_TYP"/>
    <property type="match status" value="6"/>
</dbReference>
<dbReference type="PANTHER" id="PTHR48051">
    <property type="match status" value="1"/>
</dbReference>
<dbReference type="InterPro" id="IPR032675">
    <property type="entry name" value="LRR_dom_sf"/>
</dbReference>
<dbReference type="InterPro" id="IPR003591">
    <property type="entry name" value="Leu-rich_rpt_typical-subtyp"/>
</dbReference>
<protein>
    <submittedName>
        <fullName evidence="4">Uncharacterized protein</fullName>
    </submittedName>
</protein>
<dbReference type="PRINTS" id="PR00019">
    <property type="entry name" value="LEURICHRPT"/>
</dbReference>
<keyword evidence="1" id="KW-0433">Leucine-rich repeat</keyword>
<dbReference type="OrthoDB" id="2021138at2759"/>
<dbReference type="Pfam" id="PF00560">
    <property type="entry name" value="LRR_1"/>
    <property type="match status" value="2"/>
</dbReference>
<evidence type="ECO:0000313" key="4">
    <source>
        <dbReference type="EMBL" id="CAH2014276.1"/>
    </source>
</evidence>
<dbReference type="InterPro" id="IPR050216">
    <property type="entry name" value="LRR_domain-containing"/>
</dbReference>
<organism evidence="4 5">
    <name type="scientific">Acanthoscelides obtectus</name>
    <name type="common">Bean weevil</name>
    <name type="synonym">Bruchus obtectus</name>
    <dbReference type="NCBI Taxonomy" id="200917"/>
    <lineage>
        <taxon>Eukaryota</taxon>
        <taxon>Metazoa</taxon>
        <taxon>Ecdysozoa</taxon>
        <taxon>Arthropoda</taxon>
        <taxon>Hexapoda</taxon>
        <taxon>Insecta</taxon>
        <taxon>Pterygota</taxon>
        <taxon>Neoptera</taxon>
        <taxon>Endopterygota</taxon>
        <taxon>Coleoptera</taxon>
        <taxon>Polyphaga</taxon>
        <taxon>Cucujiformia</taxon>
        <taxon>Chrysomeloidea</taxon>
        <taxon>Chrysomelidae</taxon>
        <taxon>Bruchinae</taxon>
        <taxon>Bruchini</taxon>
        <taxon>Acanthoscelides</taxon>
    </lineage>
</organism>
<feature type="region of interest" description="Disordered" evidence="3">
    <location>
        <begin position="418"/>
        <end position="438"/>
    </location>
</feature>
<keyword evidence="2" id="KW-0677">Repeat</keyword>
<dbReference type="AlphaFoldDB" id="A0A9P0Q9G9"/>
<sequence>MGFDNTTDKLITLKNRKNSIQIIANKDIDNDKSNNCEKALNYLLSSSIKLEASLDINNITILELSHCCLTEVPQYLKQLKLKHLGLAHNKLQQVPLCLYSGLKYLESLDLSHNSISEFGMEPDCVFSLKLLKLNHNSFKDLPKWLLNFKSINLEDFNYSCNKASHYNFKKNSFNLNVTKVKRVKLRNTDMIDSDFAFLRCFKQLEHLDISNKYYKYSNRFKDIDDLFVKQVWKQLTVLKLNDLSISFFPEGILWLESLKELSIQKNVISWFPDGIQYMVNLEVLDISNNTLVAIPKEILELQSLKVLKAARNSIDQVPDLFSMKNLSTLDLYDNLLDTLKYNLQTVEYVDLEFNYLDTVEFGDSYSEKKISYREKYRYSRMDGVQMRCEHWSRSSFTSEESGSELRIVASEDIDLEDWDAPSEVRQTSPDIDSADEDWQGDEICPVKTIVQTERVYVPDEDWMFEDADW</sequence>
<evidence type="ECO:0000256" key="2">
    <source>
        <dbReference type="ARBA" id="ARBA00022737"/>
    </source>
</evidence>
<dbReference type="InterPro" id="IPR001611">
    <property type="entry name" value="Leu-rich_rpt"/>
</dbReference>
<dbReference type="Gene3D" id="3.80.10.10">
    <property type="entry name" value="Ribonuclease Inhibitor"/>
    <property type="match status" value="2"/>
</dbReference>
<dbReference type="SUPFAM" id="SSF52058">
    <property type="entry name" value="L domain-like"/>
    <property type="match status" value="1"/>
</dbReference>
<proteinExistence type="predicted"/>
<evidence type="ECO:0000256" key="1">
    <source>
        <dbReference type="ARBA" id="ARBA00022614"/>
    </source>
</evidence>
<dbReference type="PANTHER" id="PTHR48051:SF46">
    <property type="entry name" value="LEUCINE RICH REPEAT-CONTAINING DOMAIN PROTEIN"/>
    <property type="match status" value="1"/>
</dbReference>
<evidence type="ECO:0000313" key="5">
    <source>
        <dbReference type="Proteomes" id="UP001152888"/>
    </source>
</evidence>
<gene>
    <name evidence="4" type="ORF">ACAOBT_LOCUS34004</name>
</gene>
<comment type="caution">
    <text evidence="4">The sequence shown here is derived from an EMBL/GenBank/DDBJ whole genome shotgun (WGS) entry which is preliminary data.</text>
</comment>
<accession>A0A9P0Q9G9</accession>
<dbReference type="PROSITE" id="PS51450">
    <property type="entry name" value="LRR"/>
    <property type="match status" value="1"/>
</dbReference>
<dbReference type="GO" id="GO:0005737">
    <property type="term" value="C:cytoplasm"/>
    <property type="evidence" value="ECO:0007669"/>
    <property type="project" value="TreeGrafter"/>
</dbReference>
<dbReference type="Proteomes" id="UP001152888">
    <property type="component" value="Unassembled WGS sequence"/>
</dbReference>
<keyword evidence="5" id="KW-1185">Reference proteome</keyword>
<reference evidence="4" key="1">
    <citation type="submission" date="2022-03" db="EMBL/GenBank/DDBJ databases">
        <authorList>
            <person name="Sayadi A."/>
        </authorList>
    </citation>
    <scope>NUCLEOTIDE SEQUENCE</scope>
</reference>
<evidence type="ECO:0000256" key="3">
    <source>
        <dbReference type="SAM" id="MobiDB-lite"/>
    </source>
</evidence>